<accession>A0A6P5YLH9</accession>
<evidence type="ECO:0000313" key="5">
    <source>
        <dbReference type="RefSeq" id="XP_022741192.1"/>
    </source>
</evidence>
<keyword evidence="2" id="KW-0806">Transcription termination</keyword>
<evidence type="ECO:0000256" key="3">
    <source>
        <dbReference type="ARBA" id="ARBA00022946"/>
    </source>
</evidence>
<dbReference type="Proteomes" id="UP000515121">
    <property type="component" value="Unplaced"/>
</dbReference>
<dbReference type="Pfam" id="PF02536">
    <property type="entry name" value="mTERF"/>
    <property type="match status" value="1"/>
</dbReference>
<protein>
    <submittedName>
        <fullName evidence="5">Transcription termination factor MTERF2, chloroplastic-like</fullName>
    </submittedName>
</protein>
<dbReference type="GeneID" id="111292854"/>
<dbReference type="InterPro" id="IPR038538">
    <property type="entry name" value="MTERF_sf"/>
</dbReference>
<dbReference type="AlphaFoldDB" id="A0A6P5YLH9"/>
<keyword evidence="2" id="KW-0805">Transcription regulation</keyword>
<evidence type="ECO:0000256" key="2">
    <source>
        <dbReference type="ARBA" id="ARBA00022472"/>
    </source>
</evidence>
<dbReference type="OrthoDB" id="637682at2759"/>
<evidence type="ECO:0000256" key="1">
    <source>
        <dbReference type="ARBA" id="ARBA00007692"/>
    </source>
</evidence>
<dbReference type="PANTHER" id="PTHR13068:SF166">
    <property type="entry name" value="TRANSCRIPTION TERMINATION FACTOR MTERF15, MITOCHONDRIAL-LIKE"/>
    <property type="match status" value="1"/>
</dbReference>
<dbReference type="InterPro" id="IPR003690">
    <property type="entry name" value="MTERF"/>
</dbReference>
<dbReference type="Gene3D" id="1.25.70.10">
    <property type="entry name" value="Transcription termination factor 3, mitochondrial"/>
    <property type="match status" value="1"/>
</dbReference>
<dbReference type="GO" id="GO:0003676">
    <property type="term" value="F:nucleic acid binding"/>
    <property type="evidence" value="ECO:0007669"/>
    <property type="project" value="InterPro"/>
</dbReference>
<dbReference type="FunFam" id="1.25.70.10:FF:000001">
    <property type="entry name" value="Mitochondrial transcription termination factor-like"/>
    <property type="match status" value="1"/>
</dbReference>
<sequence>MIGSMFCSFCKTQIYIRGGISRISPTSQCLIFLQNHPMIPLAARYVSRIASNEQSFTASYLINSYGFSPESALSVSKRVHFETPQKPDSVISFFKNHGFSQTQIRNLIQRRPKLLLSNPDKTLLPKFQFFYSKGISSSDLARILSSNPLVLANDLDKRIIPNFNFIKDLTHCADDKVFLAYKHWSGILTRNLQSVFACNLAILREIGVPESILLAELIVHPSIFAHNHDKFRRTTEEVKKLGFTPSKQLFLVALQALMQNSKSTWERKSNAFKKWGWSDEDIFSAFEKYPRCMIFSEHKVASTMNFYVNTMGCKSSYIANCPVLLSYSLERRIIPRYSVLQALLSKGLIEKFSVHSIGCTEKKFLQRFVTPYEDPYLLKLYKEKLGLSE</sequence>
<keyword evidence="3" id="KW-0809">Transit peptide</keyword>
<dbReference type="PANTHER" id="PTHR13068">
    <property type="entry name" value="CGI-12 PROTEIN-RELATED"/>
    <property type="match status" value="1"/>
</dbReference>
<evidence type="ECO:0000313" key="4">
    <source>
        <dbReference type="Proteomes" id="UP000515121"/>
    </source>
</evidence>
<reference evidence="5" key="1">
    <citation type="submission" date="2025-08" db="UniProtKB">
        <authorList>
            <consortium name="RefSeq"/>
        </authorList>
    </citation>
    <scope>IDENTIFICATION</scope>
    <source>
        <tissue evidence="5">Fruit stalk</tissue>
    </source>
</reference>
<gene>
    <name evidence="5" type="primary">LOC111292854</name>
</gene>
<dbReference type="GO" id="GO:0006353">
    <property type="term" value="P:DNA-templated transcription termination"/>
    <property type="evidence" value="ECO:0007669"/>
    <property type="project" value="UniProtKB-KW"/>
</dbReference>
<keyword evidence="2" id="KW-0804">Transcription</keyword>
<comment type="similarity">
    <text evidence="1">Belongs to the mTERF family.</text>
</comment>
<dbReference type="KEGG" id="dzi:111292854"/>
<dbReference type="RefSeq" id="XP_022741192.1">
    <property type="nucleotide sequence ID" value="XM_022885457.1"/>
</dbReference>
<keyword evidence="4" id="KW-1185">Reference proteome</keyword>
<organism evidence="4 5">
    <name type="scientific">Durio zibethinus</name>
    <name type="common">Durian</name>
    <dbReference type="NCBI Taxonomy" id="66656"/>
    <lineage>
        <taxon>Eukaryota</taxon>
        <taxon>Viridiplantae</taxon>
        <taxon>Streptophyta</taxon>
        <taxon>Embryophyta</taxon>
        <taxon>Tracheophyta</taxon>
        <taxon>Spermatophyta</taxon>
        <taxon>Magnoliopsida</taxon>
        <taxon>eudicotyledons</taxon>
        <taxon>Gunneridae</taxon>
        <taxon>Pentapetalae</taxon>
        <taxon>rosids</taxon>
        <taxon>malvids</taxon>
        <taxon>Malvales</taxon>
        <taxon>Malvaceae</taxon>
        <taxon>Helicteroideae</taxon>
        <taxon>Durio</taxon>
    </lineage>
</organism>
<proteinExistence type="inferred from homology"/>
<name>A0A6P5YLH9_DURZI</name>
<dbReference type="SMART" id="SM00733">
    <property type="entry name" value="Mterf"/>
    <property type="match status" value="5"/>
</dbReference>